<keyword evidence="7 8" id="KW-0472">Membrane</keyword>
<dbReference type="GO" id="GO:0005886">
    <property type="term" value="C:plasma membrane"/>
    <property type="evidence" value="ECO:0007669"/>
    <property type="project" value="UniProtKB-SubCell"/>
</dbReference>
<dbReference type="InterPro" id="IPR050297">
    <property type="entry name" value="LipidA_mod_glycosyltrf_83"/>
</dbReference>
<evidence type="ECO:0000256" key="8">
    <source>
        <dbReference type="SAM" id="Phobius"/>
    </source>
</evidence>
<feature type="transmembrane region" description="Helical" evidence="8">
    <location>
        <begin position="17"/>
        <end position="39"/>
    </location>
</feature>
<feature type="domain" description="Glycosyltransferase RgtA/B/C/D-like" evidence="9">
    <location>
        <begin position="71"/>
        <end position="231"/>
    </location>
</feature>
<feature type="transmembrane region" description="Helical" evidence="8">
    <location>
        <begin position="324"/>
        <end position="340"/>
    </location>
</feature>
<feature type="transmembrane region" description="Helical" evidence="8">
    <location>
        <begin position="347"/>
        <end position="370"/>
    </location>
</feature>
<keyword evidence="6 8" id="KW-1133">Transmembrane helix</keyword>
<feature type="transmembrane region" description="Helical" evidence="8">
    <location>
        <begin position="390"/>
        <end position="409"/>
    </location>
</feature>
<dbReference type="GO" id="GO:0016787">
    <property type="term" value="F:hydrolase activity"/>
    <property type="evidence" value="ECO:0007669"/>
    <property type="project" value="UniProtKB-KW"/>
</dbReference>
<dbReference type="AlphaFoldDB" id="A0A6F8VCW8"/>
<evidence type="ECO:0000313" key="10">
    <source>
        <dbReference type="EMBL" id="BCB27180.1"/>
    </source>
</evidence>
<keyword evidence="3" id="KW-0328">Glycosyltransferase</keyword>
<dbReference type="EMBL" id="AP022853">
    <property type="protein sequence ID" value="BCB27180.1"/>
    <property type="molecule type" value="Genomic_DNA"/>
</dbReference>
<keyword evidence="4" id="KW-0808">Transferase</keyword>
<reference evidence="11" key="1">
    <citation type="submission" date="2020-03" db="EMBL/GenBank/DDBJ databases">
        <title>Complete genome sequence of sulfur-oxidizing bacterium skT11.</title>
        <authorList>
            <person name="Kanda M."/>
            <person name="Kojima H."/>
            <person name="Fukui M."/>
        </authorList>
    </citation>
    <scope>NUCLEOTIDE SEQUENCE [LARGE SCALE GENOMIC DNA]</scope>
    <source>
        <strain evidence="11">skT11</strain>
    </source>
</reference>
<dbReference type="GO" id="GO:0009103">
    <property type="term" value="P:lipopolysaccharide biosynthetic process"/>
    <property type="evidence" value="ECO:0007669"/>
    <property type="project" value="UniProtKB-ARBA"/>
</dbReference>
<evidence type="ECO:0000256" key="3">
    <source>
        <dbReference type="ARBA" id="ARBA00022676"/>
    </source>
</evidence>
<dbReference type="RefSeq" id="WP_173064335.1">
    <property type="nucleotide sequence ID" value="NZ_AP022853.1"/>
</dbReference>
<dbReference type="Proteomes" id="UP000502260">
    <property type="component" value="Chromosome"/>
</dbReference>
<dbReference type="PANTHER" id="PTHR33908:SF3">
    <property type="entry name" value="UNDECAPRENYL PHOSPHATE-ALPHA-4-AMINO-4-DEOXY-L-ARABINOSE ARABINOSYL TRANSFERASE"/>
    <property type="match status" value="1"/>
</dbReference>
<feature type="transmembrane region" description="Helical" evidence="8">
    <location>
        <begin position="174"/>
        <end position="202"/>
    </location>
</feature>
<feature type="transmembrane region" description="Helical" evidence="8">
    <location>
        <begin position="266"/>
        <end position="288"/>
    </location>
</feature>
<evidence type="ECO:0000256" key="7">
    <source>
        <dbReference type="ARBA" id="ARBA00023136"/>
    </source>
</evidence>
<feature type="transmembrane region" description="Helical" evidence="8">
    <location>
        <begin position="300"/>
        <end position="318"/>
    </location>
</feature>
<evidence type="ECO:0000256" key="4">
    <source>
        <dbReference type="ARBA" id="ARBA00022679"/>
    </source>
</evidence>
<dbReference type="GO" id="GO:0016763">
    <property type="term" value="F:pentosyltransferase activity"/>
    <property type="evidence" value="ECO:0007669"/>
    <property type="project" value="TreeGrafter"/>
</dbReference>
<proteinExistence type="predicted"/>
<keyword evidence="10" id="KW-0378">Hydrolase</keyword>
<keyword evidence="5 8" id="KW-0812">Transmembrane</keyword>
<sequence length="524" mass="59094">MNWLNEWRAGRIQDRQLLLLLLLITALAFFYGLGGAPLFDLDEGAFSEATRQMFVRGDFISPYVNNQPRFDKPILIYWLQAPSVWLFGVNEFAFRFPSALAAALWVAVVYRFVAQKMDRTTALVAGIIIATSLGVLGIGRAATADAVLNLLIAATMLDIFRYYQERRSVVLYRAFLWMGLGILTKGPVAILIPLAVSLMFFVSRREFVTWLKAVFNPVGLTIMLAVALPWYVIQYGREGDAFIQGFFFKHNLERFNSPMENHGGGLFYYALVIPLMVLPYTTLLLATLGRIREALRDERLLFLWLWFLFVFIFFSFSGTKLPHYVLYGLTPMFILMAVYRERVRGRVLLLLPALLFFLLLFFVPEIVAWIQPRVKDSYVAALLSAPGEAFGMGYRIMLGVAVAIVLFLLAEGRIPAWFKLLLAGCTSAVVFVAALTPAAGILQQAPIKQAALVARQLDEPVIMWRLNTPSFNVYSGKITEHRDPQAGEVVLTKTRHLAELPAYRLLYEQRGVALARVLPVGARQ</sequence>
<evidence type="ECO:0000256" key="1">
    <source>
        <dbReference type="ARBA" id="ARBA00004651"/>
    </source>
</evidence>
<evidence type="ECO:0000313" key="11">
    <source>
        <dbReference type="Proteomes" id="UP000502260"/>
    </source>
</evidence>
<dbReference type="PANTHER" id="PTHR33908">
    <property type="entry name" value="MANNOSYLTRANSFERASE YKCB-RELATED"/>
    <property type="match status" value="1"/>
</dbReference>
<evidence type="ECO:0000256" key="5">
    <source>
        <dbReference type="ARBA" id="ARBA00022692"/>
    </source>
</evidence>
<name>A0A6F8VCW8_9PROT</name>
<dbReference type="GO" id="GO:0010041">
    <property type="term" value="P:response to iron(III) ion"/>
    <property type="evidence" value="ECO:0007669"/>
    <property type="project" value="TreeGrafter"/>
</dbReference>
<accession>A0A6F8VCW8</accession>
<protein>
    <submittedName>
        <fullName evidence="10">Glycosyl hydrolase</fullName>
    </submittedName>
</protein>
<feature type="transmembrane region" description="Helical" evidence="8">
    <location>
        <begin position="214"/>
        <end position="233"/>
    </location>
</feature>
<dbReference type="InterPro" id="IPR038731">
    <property type="entry name" value="RgtA/B/C-like"/>
</dbReference>
<comment type="subcellular location">
    <subcellularLocation>
        <location evidence="1">Cell membrane</location>
        <topology evidence="1">Multi-pass membrane protein</topology>
    </subcellularLocation>
</comment>
<gene>
    <name evidence="10" type="ORF">SKTS_20660</name>
</gene>
<evidence type="ECO:0000259" key="9">
    <source>
        <dbReference type="Pfam" id="PF13231"/>
    </source>
</evidence>
<feature type="transmembrane region" description="Helical" evidence="8">
    <location>
        <begin position="122"/>
        <end position="154"/>
    </location>
</feature>
<keyword evidence="11" id="KW-1185">Reference proteome</keyword>
<keyword evidence="2" id="KW-1003">Cell membrane</keyword>
<evidence type="ECO:0000256" key="6">
    <source>
        <dbReference type="ARBA" id="ARBA00022989"/>
    </source>
</evidence>
<feature type="transmembrane region" description="Helical" evidence="8">
    <location>
        <begin position="421"/>
        <end position="442"/>
    </location>
</feature>
<dbReference type="KEGG" id="slac:SKTS_20660"/>
<organism evidence="10 11">
    <name type="scientific">Sulfurimicrobium lacus</name>
    <dbReference type="NCBI Taxonomy" id="2715678"/>
    <lineage>
        <taxon>Bacteria</taxon>
        <taxon>Pseudomonadati</taxon>
        <taxon>Pseudomonadota</taxon>
        <taxon>Betaproteobacteria</taxon>
        <taxon>Nitrosomonadales</taxon>
        <taxon>Sulfuricellaceae</taxon>
        <taxon>Sulfurimicrobium</taxon>
    </lineage>
</organism>
<dbReference type="Pfam" id="PF13231">
    <property type="entry name" value="PMT_2"/>
    <property type="match status" value="1"/>
</dbReference>
<feature type="transmembrane region" description="Helical" evidence="8">
    <location>
        <begin position="92"/>
        <end position="110"/>
    </location>
</feature>
<evidence type="ECO:0000256" key="2">
    <source>
        <dbReference type="ARBA" id="ARBA00022475"/>
    </source>
</evidence>